<proteinExistence type="predicted"/>
<protein>
    <submittedName>
        <fullName evidence="2">GMP synthase</fullName>
    </submittedName>
</protein>
<comment type="caution">
    <text evidence="2">The sequence shown here is derived from an EMBL/GenBank/DDBJ whole genome shotgun (WGS) entry which is preliminary data.</text>
</comment>
<gene>
    <name evidence="2" type="ORF">GCM10011289_22890</name>
</gene>
<dbReference type="EMBL" id="BMYX01000013">
    <property type="protein sequence ID" value="GGY18938.1"/>
    <property type="molecule type" value="Genomic_DNA"/>
</dbReference>
<dbReference type="Proteomes" id="UP000645257">
    <property type="component" value="Unassembled WGS sequence"/>
</dbReference>
<accession>A0A918UAH7</accession>
<dbReference type="InterPro" id="IPR017926">
    <property type="entry name" value="GATASE"/>
</dbReference>
<dbReference type="CDD" id="cd01741">
    <property type="entry name" value="GATase1_1"/>
    <property type="match status" value="1"/>
</dbReference>
<dbReference type="InterPro" id="IPR029062">
    <property type="entry name" value="Class_I_gatase-like"/>
</dbReference>
<dbReference type="PROSITE" id="PS51273">
    <property type="entry name" value="GATASE_TYPE_1"/>
    <property type="match status" value="1"/>
</dbReference>
<dbReference type="AlphaFoldDB" id="A0A918UAH7"/>
<dbReference type="InterPro" id="IPR044992">
    <property type="entry name" value="ChyE-like"/>
</dbReference>
<evidence type="ECO:0000313" key="2">
    <source>
        <dbReference type="EMBL" id="GGY18938.1"/>
    </source>
</evidence>
<feature type="domain" description="Glutamine amidotransferase" evidence="1">
    <location>
        <begin position="29"/>
        <end position="183"/>
    </location>
</feature>
<evidence type="ECO:0000259" key="1">
    <source>
        <dbReference type="Pfam" id="PF00117"/>
    </source>
</evidence>
<dbReference type="Pfam" id="PF00117">
    <property type="entry name" value="GATase"/>
    <property type="match status" value="1"/>
</dbReference>
<organism evidence="2 3">
    <name type="scientific">Paludibacterium paludis</name>
    <dbReference type="NCBI Taxonomy" id="1225769"/>
    <lineage>
        <taxon>Bacteria</taxon>
        <taxon>Pseudomonadati</taxon>
        <taxon>Pseudomonadota</taxon>
        <taxon>Betaproteobacteria</taxon>
        <taxon>Neisseriales</taxon>
        <taxon>Chromobacteriaceae</taxon>
        <taxon>Paludibacterium</taxon>
    </lineage>
</organism>
<dbReference type="NCBIfam" id="NF005458">
    <property type="entry name" value="PRK07053.1"/>
    <property type="match status" value="1"/>
</dbReference>
<dbReference type="Gene3D" id="3.40.50.880">
    <property type="match status" value="1"/>
</dbReference>
<keyword evidence="3" id="KW-1185">Reference proteome</keyword>
<dbReference type="PANTHER" id="PTHR42695:SF5">
    <property type="entry name" value="GLUTAMINE AMIDOTRANSFERASE YLR126C-RELATED"/>
    <property type="match status" value="1"/>
</dbReference>
<sequence length="234" mass="25661">MKHALILRHLAFEHAGTLEDVLARHRYQFQYVDAPLADLVRLDIIGPDLVIVLGGPIGACDDERYPFLTAETLRIRERLASGKPLIGICLGAQLIAKALGQPVYPARKKEIGWQPLSWAPLLADSGISALARAPSMLHWHGDTFDLPDGATRLASTETTPNQIFTYRNTVLGLQCHPEIRPEEIESWLVGHAAELSAAGIDPGTVRADTLRYGTALANAAFQGFSDWLSRVEPR</sequence>
<reference evidence="2" key="2">
    <citation type="submission" date="2020-09" db="EMBL/GenBank/DDBJ databases">
        <authorList>
            <person name="Sun Q."/>
            <person name="Kim S."/>
        </authorList>
    </citation>
    <scope>NUCLEOTIDE SEQUENCE</scope>
    <source>
        <strain evidence="2">KCTC 32182</strain>
    </source>
</reference>
<reference evidence="2" key="1">
    <citation type="journal article" date="2014" name="Int. J. Syst. Evol. Microbiol.">
        <title>Complete genome sequence of Corynebacterium casei LMG S-19264T (=DSM 44701T), isolated from a smear-ripened cheese.</title>
        <authorList>
            <consortium name="US DOE Joint Genome Institute (JGI-PGF)"/>
            <person name="Walter F."/>
            <person name="Albersmeier A."/>
            <person name="Kalinowski J."/>
            <person name="Ruckert C."/>
        </authorList>
    </citation>
    <scope>NUCLEOTIDE SEQUENCE</scope>
    <source>
        <strain evidence="2">KCTC 32182</strain>
    </source>
</reference>
<dbReference type="RefSeq" id="WP_189534411.1">
    <property type="nucleotide sequence ID" value="NZ_BMYX01000013.1"/>
</dbReference>
<dbReference type="SUPFAM" id="SSF52317">
    <property type="entry name" value="Class I glutamine amidotransferase-like"/>
    <property type="match status" value="1"/>
</dbReference>
<dbReference type="PANTHER" id="PTHR42695">
    <property type="entry name" value="GLUTAMINE AMIDOTRANSFERASE YLR126C-RELATED"/>
    <property type="match status" value="1"/>
</dbReference>
<evidence type="ECO:0000313" key="3">
    <source>
        <dbReference type="Proteomes" id="UP000645257"/>
    </source>
</evidence>
<dbReference type="GO" id="GO:0005829">
    <property type="term" value="C:cytosol"/>
    <property type="evidence" value="ECO:0007669"/>
    <property type="project" value="TreeGrafter"/>
</dbReference>
<name>A0A918UAH7_9NEIS</name>